<dbReference type="HOGENOM" id="CLU_2016061_0_0_1"/>
<reference evidence="3" key="1">
    <citation type="journal article" date="2015" name="BMC Genomics">
        <title>Genomic and transcriptomic analysis of the endophytic fungus Pestalotiopsis fici reveals its lifestyle and high potential for synthesis of natural products.</title>
        <authorList>
            <person name="Wang X."/>
            <person name="Zhang X."/>
            <person name="Liu L."/>
            <person name="Xiang M."/>
            <person name="Wang W."/>
            <person name="Sun X."/>
            <person name="Che Y."/>
            <person name="Guo L."/>
            <person name="Liu G."/>
            <person name="Guo L."/>
            <person name="Wang C."/>
            <person name="Yin W.B."/>
            <person name="Stadler M."/>
            <person name="Zhang X."/>
            <person name="Liu X."/>
        </authorList>
    </citation>
    <scope>NUCLEOTIDE SEQUENCE [LARGE SCALE GENOMIC DNA]</scope>
    <source>
        <strain evidence="3">W106-1 / CGMCC3.15140</strain>
    </source>
</reference>
<dbReference type="AlphaFoldDB" id="W3WTH7"/>
<dbReference type="KEGG" id="pfy:PFICI_10988"/>
<dbReference type="InParanoid" id="W3WTH7"/>
<organism evidence="2 3">
    <name type="scientific">Pestalotiopsis fici (strain W106-1 / CGMCC3.15140)</name>
    <dbReference type="NCBI Taxonomy" id="1229662"/>
    <lineage>
        <taxon>Eukaryota</taxon>
        <taxon>Fungi</taxon>
        <taxon>Dikarya</taxon>
        <taxon>Ascomycota</taxon>
        <taxon>Pezizomycotina</taxon>
        <taxon>Sordariomycetes</taxon>
        <taxon>Xylariomycetidae</taxon>
        <taxon>Amphisphaeriales</taxon>
        <taxon>Sporocadaceae</taxon>
        <taxon>Pestalotiopsis</taxon>
    </lineage>
</organism>
<sequence>MRHRGLMISNRVSNATHVSKSLPPRITCVVITGPSTKIYAIHSTSADAERWTPARTTMCAMSATVPDAKCWSFTSASAGTRTSRSMGIWDMFDPVASTIPEEPMTKPGPESSHGWVRCGKEQY</sequence>
<dbReference type="RefSeq" id="XP_007837760.1">
    <property type="nucleotide sequence ID" value="XM_007839569.1"/>
</dbReference>
<feature type="region of interest" description="Disordered" evidence="1">
    <location>
        <begin position="98"/>
        <end position="123"/>
    </location>
</feature>
<dbReference type="Proteomes" id="UP000030651">
    <property type="component" value="Unassembled WGS sequence"/>
</dbReference>
<dbReference type="EMBL" id="KI912116">
    <property type="protein sequence ID" value="ETS77114.1"/>
    <property type="molecule type" value="Genomic_DNA"/>
</dbReference>
<name>W3WTH7_PESFW</name>
<dbReference type="GeneID" id="19276001"/>
<protein>
    <submittedName>
        <fullName evidence="2">Uncharacterized protein</fullName>
    </submittedName>
</protein>
<gene>
    <name evidence="2" type="ORF">PFICI_10988</name>
</gene>
<accession>W3WTH7</accession>
<evidence type="ECO:0000313" key="3">
    <source>
        <dbReference type="Proteomes" id="UP000030651"/>
    </source>
</evidence>
<evidence type="ECO:0000313" key="2">
    <source>
        <dbReference type="EMBL" id="ETS77114.1"/>
    </source>
</evidence>
<proteinExistence type="predicted"/>
<keyword evidence="3" id="KW-1185">Reference proteome</keyword>
<evidence type="ECO:0000256" key="1">
    <source>
        <dbReference type="SAM" id="MobiDB-lite"/>
    </source>
</evidence>